<feature type="region of interest" description="Disordered" evidence="1">
    <location>
        <begin position="28"/>
        <end position="66"/>
    </location>
</feature>
<sequence length="82" mass="9130">MTFVKDAERGFITTRHLVEQLCIRGAGKSVRDVRGQTHAGKEGEAKGNEQAPDSREESRGRAQRTVTNICMAFNQGERLRQG</sequence>
<comment type="caution">
    <text evidence="2">The sequence shown here is derived from an EMBL/GenBank/DDBJ whole genome shotgun (WGS) entry which is preliminary data.</text>
</comment>
<organism evidence="2 3">
    <name type="scientific">Brevifollis gellanilyticus</name>
    <dbReference type="NCBI Taxonomy" id="748831"/>
    <lineage>
        <taxon>Bacteria</taxon>
        <taxon>Pseudomonadati</taxon>
        <taxon>Verrucomicrobiota</taxon>
        <taxon>Verrucomicrobiia</taxon>
        <taxon>Verrucomicrobiales</taxon>
        <taxon>Verrucomicrobiaceae</taxon>
    </lineage>
</organism>
<dbReference type="Proteomes" id="UP000321577">
    <property type="component" value="Unassembled WGS sequence"/>
</dbReference>
<dbReference type="EMBL" id="BKAG01000090">
    <property type="protein sequence ID" value="GEP46352.1"/>
    <property type="molecule type" value="Genomic_DNA"/>
</dbReference>
<name>A0A512MHZ3_9BACT</name>
<accession>A0A512MHZ3</accession>
<proteinExistence type="predicted"/>
<dbReference type="AlphaFoldDB" id="A0A512MHZ3"/>
<gene>
    <name evidence="2" type="ORF">BGE01nite_56430</name>
</gene>
<keyword evidence="3" id="KW-1185">Reference proteome</keyword>
<reference evidence="2 3" key="1">
    <citation type="submission" date="2019-07" db="EMBL/GenBank/DDBJ databases">
        <title>Whole genome shotgun sequence of Brevifollis gellanilyticus NBRC 108608.</title>
        <authorList>
            <person name="Hosoyama A."/>
            <person name="Uohara A."/>
            <person name="Ohji S."/>
            <person name="Ichikawa N."/>
        </authorList>
    </citation>
    <scope>NUCLEOTIDE SEQUENCE [LARGE SCALE GENOMIC DNA]</scope>
    <source>
        <strain evidence="2 3">NBRC 108608</strain>
    </source>
</reference>
<evidence type="ECO:0000313" key="2">
    <source>
        <dbReference type="EMBL" id="GEP46352.1"/>
    </source>
</evidence>
<evidence type="ECO:0000256" key="1">
    <source>
        <dbReference type="SAM" id="MobiDB-lite"/>
    </source>
</evidence>
<evidence type="ECO:0000313" key="3">
    <source>
        <dbReference type="Proteomes" id="UP000321577"/>
    </source>
</evidence>
<feature type="compositionally biased region" description="Basic and acidic residues" evidence="1">
    <location>
        <begin position="29"/>
        <end position="60"/>
    </location>
</feature>
<protein>
    <submittedName>
        <fullName evidence="2">Uncharacterized protein</fullName>
    </submittedName>
</protein>